<proteinExistence type="predicted"/>
<keyword evidence="3" id="KW-1185">Reference proteome</keyword>
<evidence type="ECO:0000313" key="2">
    <source>
        <dbReference type="EMBL" id="CAD8121051.1"/>
    </source>
</evidence>
<gene>
    <name evidence="2" type="ORF">PSON_ATCC_30995.1.T1290149</name>
</gene>
<dbReference type="Proteomes" id="UP000692954">
    <property type="component" value="Unassembled WGS sequence"/>
</dbReference>
<evidence type="ECO:0000313" key="3">
    <source>
        <dbReference type="Proteomes" id="UP000692954"/>
    </source>
</evidence>
<name>A0A8S1QZ19_9CILI</name>
<comment type="caution">
    <text evidence="2">The sequence shown here is derived from an EMBL/GenBank/DDBJ whole genome shotgun (WGS) entry which is preliminary data.</text>
</comment>
<feature type="coiled-coil region" evidence="1">
    <location>
        <begin position="183"/>
        <end position="210"/>
    </location>
</feature>
<dbReference type="EMBL" id="CAJJDN010000129">
    <property type="protein sequence ID" value="CAD8121051.1"/>
    <property type="molecule type" value="Genomic_DNA"/>
</dbReference>
<protein>
    <submittedName>
        <fullName evidence="2">Uncharacterized protein</fullName>
    </submittedName>
</protein>
<organism evidence="2 3">
    <name type="scientific">Paramecium sonneborni</name>
    <dbReference type="NCBI Taxonomy" id="65129"/>
    <lineage>
        <taxon>Eukaryota</taxon>
        <taxon>Sar</taxon>
        <taxon>Alveolata</taxon>
        <taxon>Ciliophora</taxon>
        <taxon>Intramacronucleata</taxon>
        <taxon>Oligohymenophorea</taxon>
        <taxon>Peniculida</taxon>
        <taxon>Parameciidae</taxon>
        <taxon>Paramecium</taxon>
    </lineage>
</organism>
<accession>A0A8S1QZ19</accession>
<reference evidence="2" key="1">
    <citation type="submission" date="2021-01" db="EMBL/GenBank/DDBJ databases">
        <authorList>
            <consortium name="Genoscope - CEA"/>
            <person name="William W."/>
        </authorList>
    </citation>
    <scope>NUCLEOTIDE SEQUENCE</scope>
</reference>
<evidence type="ECO:0000256" key="1">
    <source>
        <dbReference type="SAM" id="Coils"/>
    </source>
</evidence>
<keyword evidence="1" id="KW-0175">Coiled coil</keyword>
<dbReference type="AlphaFoldDB" id="A0A8S1QZ19"/>
<sequence length="447" mass="52621">MQQRCTKADHKNQPLIGVCLDHYCSSQRPYCNQCIPQHINHCEKLTSFELLHEWYSIRANSLKEYQNFIQKCKKVIDSINQFIIPIQNITLEEIQGSSLSKVDQIIKNLIQLEKIEIVSLSKMNSLIQTFDKIGENLIKLKNQKHQQPIDISIESNQKDDINLLQSQDEQFFSRLKWNNNPIIENQAQLIDKHSENINSIKNNQEEEQNNENIVFKNKIEVFSNQQQYQWQYSQLERITSLESSPKTVQIQKQALDNQLEQTSFINFQFFKQKNKIKVRFTNLQNNPNLLVSQEEKILKFSPYSIEFYDYLDSQIIPIFGIHKFAFKILSIGKTIHIGVADNKIFKKEDYQPNLEDIRHGTYLISNTGQTYSHILQENNQNNNQIHFFSNDIIIIEINMDNTTITWTKLSSNEQLTMKFQQCQSLSPFVRLSSQNPFHSVIEVYEDF</sequence>